<evidence type="ECO:0000256" key="2">
    <source>
        <dbReference type="ARBA" id="ARBA00022833"/>
    </source>
</evidence>
<evidence type="ECO:0000256" key="1">
    <source>
        <dbReference type="ARBA" id="ARBA00022723"/>
    </source>
</evidence>
<protein>
    <recommendedName>
        <fullName evidence="9">Chitin-binding type-2 domain-containing protein</fullName>
    </recommendedName>
</protein>
<dbReference type="GO" id="GO:0008061">
    <property type="term" value="F:chitin binding"/>
    <property type="evidence" value="ECO:0007669"/>
    <property type="project" value="InterPro"/>
</dbReference>
<evidence type="ECO:0000259" key="6">
    <source>
        <dbReference type="PROSITE" id="PS50940"/>
    </source>
</evidence>
<dbReference type="SUPFAM" id="SSF57625">
    <property type="entry name" value="Invertebrate chitin-binding proteins"/>
    <property type="match status" value="1"/>
</dbReference>
<evidence type="ECO:0008006" key="9">
    <source>
        <dbReference type="Google" id="ProtNLM"/>
    </source>
</evidence>
<accession>A0A814FLC9</accession>
<sequence length="172" mass="19696">MNTQNFTLIKCAQCMNDILPIFDIYVEYNHHLYHKDCFNCFQCKNEFNFEVSQCLPIMGQTGKLYCTSLIDHFFCAVMSQRAPVYTTAGWNAPHICDEADYTNVPGTCDQFIRCSNGYLSILRCPYSTVWDSVSKTCSSPNKIKGPCGSMKQIKYQKNIQGYPLYTVHSDLI</sequence>
<proteinExistence type="predicted"/>
<gene>
    <name evidence="7" type="ORF">OXX778_LOCUS15729</name>
</gene>
<dbReference type="Proteomes" id="UP000663879">
    <property type="component" value="Unassembled WGS sequence"/>
</dbReference>
<dbReference type="SMART" id="SM00494">
    <property type="entry name" value="ChtBD2"/>
    <property type="match status" value="1"/>
</dbReference>
<dbReference type="InterPro" id="IPR036508">
    <property type="entry name" value="Chitin-bd_dom_sf"/>
</dbReference>
<dbReference type="PROSITE" id="PS00478">
    <property type="entry name" value="LIM_DOMAIN_1"/>
    <property type="match status" value="1"/>
</dbReference>
<dbReference type="InterPro" id="IPR001781">
    <property type="entry name" value="Znf_LIM"/>
</dbReference>
<dbReference type="SMART" id="SM00132">
    <property type="entry name" value="LIM"/>
    <property type="match status" value="1"/>
</dbReference>
<comment type="caution">
    <text evidence="7">The sequence shown here is derived from an EMBL/GenBank/DDBJ whole genome shotgun (WGS) entry which is preliminary data.</text>
</comment>
<name>A0A814FLC9_9BILA</name>
<dbReference type="Gene3D" id="2.10.110.10">
    <property type="entry name" value="Cysteine Rich Protein"/>
    <property type="match status" value="1"/>
</dbReference>
<dbReference type="Pfam" id="PF01607">
    <property type="entry name" value="CBM_14"/>
    <property type="match status" value="1"/>
</dbReference>
<keyword evidence="3 4" id="KW-0440">LIM domain</keyword>
<evidence type="ECO:0000256" key="4">
    <source>
        <dbReference type="PROSITE-ProRule" id="PRU00125"/>
    </source>
</evidence>
<feature type="domain" description="Chitin-binding type-2" evidence="6">
    <location>
        <begin position="93"/>
        <end position="149"/>
    </location>
</feature>
<evidence type="ECO:0000259" key="5">
    <source>
        <dbReference type="PROSITE" id="PS50023"/>
    </source>
</evidence>
<dbReference type="GO" id="GO:0046872">
    <property type="term" value="F:metal ion binding"/>
    <property type="evidence" value="ECO:0007669"/>
    <property type="project" value="UniProtKB-KW"/>
</dbReference>
<reference evidence="7" key="1">
    <citation type="submission" date="2021-02" db="EMBL/GenBank/DDBJ databases">
        <authorList>
            <person name="Nowell W R."/>
        </authorList>
    </citation>
    <scope>NUCLEOTIDE SEQUENCE</scope>
    <source>
        <strain evidence="7">Ploen Becks lab</strain>
    </source>
</reference>
<dbReference type="Pfam" id="PF00412">
    <property type="entry name" value="LIM"/>
    <property type="match status" value="1"/>
</dbReference>
<evidence type="ECO:0000313" key="7">
    <source>
        <dbReference type="EMBL" id="CAF0987230.1"/>
    </source>
</evidence>
<feature type="domain" description="LIM zinc-binding" evidence="5">
    <location>
        <begin position="9"/>
        <end position="76"/>
    </location>
</feature>
<dbReference type="PROSITE" id="PS50023">
    <property type="entry name" value="LIM_DOMAIN_2"/>
    <property type="match status" value="1"/>
</dbReference>
<dbReference type="InterPro" id="IPR002557">
    <property type="entry name" value="Chitin-bd_dom"/>
</dbReference>
<evidence type="ECO:0000313" key="8">
    <source>
        <dbReference type="Proteomes" id="UP000663879"/>
    </source>
</evidence>
<evidence type="ECO:0000256" key="3">
    <source>
        <dbReference type="ARBA" id="ARBA00023038"/>
    </source>
</evidence>
<dbReference type="PROSITE" id="PS50940">
    <property type="entry name" value="CHIT_BIND_II"/>
    <property type="match status" value="1"/>
</dbReference>
<organism evidence="7 8">
    <name type="scientific">Brachionus calyciflorus</name>
    <dbReference type="NCBI Taxonomy" id="104777"/>
    <lineage>
        <taxon>Eukaryota</taxon>
        <taxon>Metazoa</taxon>
        <taxon>Spiralia</taxon>
        <taxon>Gnathifera</taxon>
        <taxon>Rotifera</taxon>
        <taxon>Eurotatoria</taxon>
        <taxon>Monogononta</taxon>
        <taxon>Pseudotrocha</taxon>
        <taxon>Ploima</taxon>
        <taxon>Brachionidae</taxon>
        <taxon>Brachionus</taxon>
    </lineage>
</organism>
<dbReference type="GO" id="GO:0005576">
    <property type="term" value="C:extracellular region"/>
    <property type="evidence" value="ECO:0007669"/>
    <property type="project" value="InterPro"/>
</dbReference>
<dbReference type="Gene3D" id="2.170.140.10">
    <property type="entry name" value="Chitin binding domain"/>
    <property type="match status" value="1"/>
</dbReference>
<keyword evidence="1 4" id="KW-0479">Metal-binding</keyword>
<dbReference type="EMBL" id="CAJNOC010003540">
    <property type="protein sequence ID" value="CAF0987230.1"/>
    <property type="molecule type" value="Genomic_DNA"/>
</dbReference>
<dbReference type="AlphaFoldDB" id="A0A814FLC9"/>
<keyword evidence="2 4" id="KW-0862">Zinc</keyword>
<keyword evidence="8" id="KW-1185">Reference proteome</keyword>